<evidence type="ECO:0000313" key="2">
    <source>
        <dbReference type="EMBL" id="GBP62092.1"/>
    </source>
</evidence>
<dbReference type="AlphaFoldDB" id="A0A4C1XGG8"/>
<comment type="caution">
    <text evidence="2">The sequence shown here is derived from an EMBL/GenBank/DDBJ whole genome shotgun (WGS) entry which is preliminary data.</text>
</comment>
<proteinExistence type="predicted"/>
<dbReference type="Proteomes" id="UP000299102">
    <property type="component" value="Unassembled WGS sequence"/>
</dbReference>
<gene>
    <name evidence="2" type="ORF">EVAR_53870_1</name>
</gene>
<reference evidence="2 3" key="1">
    <citation type="journal article" date="2019" name="Commun. Biol.">
        <title>The bagworm genome reveals a unique fibroin gene that provides high tensile strength.</title>
        <authorList>
            <person name="Kono N."/>
            <person name="Nakamura H."/>
            <person name="Ohtoshi R."/>
            <person name="Tomita M."/>
            <person name="Numata K."/>
            <person name="Arakawa K."/>
        </authorList>
    </citation>
    <scope>NUCLEOTIDE SEQUENCE [LARGE SCALE GENOMIC DNA]</scope>
</reference>
<evidence type="ECO:0000256" key="1">
    <source>
        <dbReference type="SAM" id="MobiDB-lite"/>
    </source>
</evidence>
<keyword evidence="3" id="KW-1185">Reference proteome</keyword>
<evidence type="ECO:0000313" key="3">
    <source>
        <dbReference type="Proteomes" id="UP000299102"/>
    </source>
</evidence>
<accession>A0A4C1XGG8</accession>
<feature type="region of interest" description="Disordered" evidence="1">
    <location>
        <begin position="142"/>
        <end position="172"/>
    </location>
</feature>
<organism evidence="2 3">
    <name type="scientific">Eumeta variegata</name>
    <name type="common">Bagworm moth</name>
    <name type="synonym">Eumeta japonica</name>
    <dbReference type="NCBI Taxonomy" id="151549"/>
    <lineage>
        <taxon>Eukaryota</taxon>
        <taxon>Metazoa</taxon>
        <taxon>Ecdysozoa</taxon>
        <taxon>Arthropoda</taxon>
        <taxon>Hexapoda</taxon>
        <taxon>Insecta</taxon>
        <taxon>Pterygota</taxon>
        <taxon>Neoptera</taxon>
        <taxon>Endopterygota</taxon>
        <taxon>Lepidoptera</taxon>
        <taxon>Glossata</taxon>
        <taxon>Ditrysia</taxon>
        <taxon>Tineoidea</taxon>
        <taxon>Psychidae</taxon>
        <taxon>Oiketicinae</taxon>
        <taxon>Eumeta</taxon>
    </lineage>
</organism>
<dbReference type="EMBL" id="BGZK01000831">
    <property type="protein sequence ID" value="GBP62092.1"/>
    <property type="molecule type" value="Genomic_DNA"/>
</dbReference>
<sequence>MNLMIGAERLQSEMLIDIRNRRYRHDAAAALSLARRDKLGVSSCEPALVAAARGARRGLGRAPRRSAPGRSLHTIYSVSLERPSRCCYAVGTTSGREGSPPWRALGPRHFDVITMPVEVVHDCRIGEPAMRRLSYLTAVSKRSSGSSGKRYGLRQRSSQDPSDEVVHLISTN</sequence>
<protein>
    <submittedName>
        <fullName evidence="2">Uncharacterized protein</fullName>
    </submittedName>
</protein>
<name>A0A4C1XGG8_EUMVA</name>